<dbReference type="Proteomes" id="UP001152759">
    <property type="component" value="Chromosome 7"/>
</dbReference>
<organism evidence="1 2">
    <name type="scientific">Bemisia tabaci</name>
    <name type="common">Sweetpotato whitefly</name>
    <name type="synonym">Aleurodes tabaci</name>
    <dbReference type="NCBI Taxonomy" id="7038"/>
    <lineage>
        <taxon>Eukaryota</taxon>
        <taxon>Metazoa</taxon>
        <taxon>Ecdysozoa</taxon>
        <taxon>Arthropoda</taxon>
        <taxon>Hexapoda</taxon>
        <taxon>Insecta</taxon>
        <taxon>Pterygota</taxon>
        <taxon>Neoptera</taxon>
        <taxon>Paraneoptera</taxon>
        <taxon>Hemiptera</taxon>
        <taxon>Sternorrhyncha</taxon>
        <taxon>Aleyrodoidea</taxon>
        <taxon>Aleyrodidae</taxon>
        <taxon>Aleyrodinae</taxon>
        <taxon>Bemisia</taxon>
    </lineage>
</organism>
<keyword evidence="2" id="KW-1185">Reference proteome</keyword>
<accession>A0A9P0AMS7</accession>
<evidence type="ECO:0000313" key="1">
    <source>
        <dbReference type="EMBL" id="CAH0393854.1"/>
    </source>
</evidence>
<dbReference type="Pfam" id="PF05994">
    <property type="entry name" value="FragX_IP"/>
    <property type="match status" value="2"/>
</dbReference>
<dbReference type="AlphaFoldDB" id="A0A9P0AMS7"/>
<protein>
    <submittedName>
        <fullName evidence="1">Uncharacterized protein</fullName>
    </submittedName>
</protein>
<dbReference type="InterPro" id="IPR008081">
    <property type="entry name" value="Cytoplasmic_FMR1-int"/>
</dbReference>
<evidence type="ECO:0000313" key="2">
    <source>
        <dbReference type="Proteomes" id="UP001152759"/>
    </source>
</evidence>
<dbReference type="GO" id="GO:0031267">
    <property type="term" value="F:small GTPase binding"/>
    <property type="evidence" value="ECO:0007669"/>
    <property type="project" value="InterPro"/>
</dbReference>
<proteinExistence type="predicted"/>
<name>A0A9P0AMS7_BEMTA</name>
<reference evidence="1" key="1">
    <citation type="submission" date="2021-12" db="EMBL/GenBank/DDBJ databases">
        <authorList>
            <person name="King R."/>
        </authorList>
    </citation>
    <scope>NUCLEOTIDE SEQUENCE</scope>
</reference>
<dbReference type="PIRSF" id="PIRSF008153">
    <property type="entry name" value="FMR1_interacting"/>
    <property type="match status" value="1"/>
</dbReference>
<dbReference type="EMBL" id="OU963868">
    <property type="protein sequence ID" value="CAH0393854.1"/>
    <property type="molecule type" value="Genomic_DNA"/>
</dbReference>
<gene>
    <name evidence="1" type="ORF">BEMITA_LOCUS12210</name>
</gene>
<dbReference type="GO" id="GO:0030833">
    <property type="term" value="P:regulation of actin filament polymerization"/>
    <property type="evidence" value="ECO:0007669"/>
    <property type="project" value="InterPro"/>
</dbReference>
<dbReference type="PANTHER" id="PTHR12195">
    <property type="entry name" value="CYTOPLASMIC FMR1-INTERACTING PROTEIN-RELATED"/>
    <property type="match status" value="1"/>
</dbReference>
<sequence length="240" mass="27696">MCHMCRLLGYQGIAVVMEELLKIVKLLIQGNLLQFAKTSMEVMPKTCKLPRIDYGSPGVLGYYHAQLNYIVQYPDARTELFHNFREISNTILFCLLMEQALVQNVQSSPCCRIPEHLTKAVLEFFSEGLNWAGCTMFVPLGQQRRFEALDFCYHILRAQRVDGKDKNVKGINLKRMVDQIRRFQVLNKFATLNKYLKSSEHNSASVEHVRCFSPPIHPSFAAHAHYYRSENLQSQTVHNL</sequence>